<dbReference type="GO" id="GO:0016989">
    <property type="term" value="F:sigma factor antagonist activity"/>
    <property type="evidence" value="ECO:0007669"/>
    <property type="project" value="InterPro"/>
</dbReference>
<gene>
    <name evidence="3" type="ORF">NOR51B_1282</name>
</gene>
<evidence type="ECO:0000256" key="1">
    <source>
        <dbReference type="SAM" id="Phobius"/>
    </source>
</evidence>
<dbReference type="STRING" id="565045.NOR51B_1282"/>
<evidence type="ECO:0000313" key="4">
    <source>
        <dbReference type="Proteomes" id="UP000004699"/>
    </source>
</evidence>
<keyword evidence="1" id="KW-0812">Transmembrane</keyword>
<dbReference type="EMBL" id="DS999411">
    <property type="protein sequence ID" value="EED35337.1"/>
    <property type="molecule type" value="Genomic_DNA"/>
</dbReference>
<feature type="transmembrane region" description="Helical" evidence="1">
    <location>
        <begin position="84"/>
        <end position="105"/>
    </location>
</feature>
<dbReference type="Gene3D" id="1.10.10.880">
    <property type="entry name" value="Anti sigma-E protein RseA, N-terminal domain"/>
    <property type="match status" value="1"/>
</dbReference>
<dbReference type="Proteomes" id="UP000004699">
    <property type="component" value="Unassembled WGS sequence"/>
</dbReference>
<name>B8KRG1_9GAMM</name>
<keyword evidence="1" id="KW-1133">Transmembrane helix</keyword>
<protein>
    <submittedName>
        <fullName evidence="3">Anti-sigma factor MucA, putative</fullName>
    </submittedName>
</protein>
<dbReference type="Pfam" id="PF03872">
    <property type="entry name" value="RseA_N"/>
    <property type="match status" value="1"/>
</dbReference>
<dbReference type="eggNOG" id="COG3073">
    <property type="taxonomic scope" value="Bacteria"/>
</dbReference>
<organism evidence="3 4">
    <name type="scientific">Luminiphilus syltensis NOR5-1B</name>
    <dbReference type="NCBI Taxonomy" id="565045"/>
    <lineage>
        <taxon>Bacteria</taxon>
        <taxon>Pseudomonadati</taxon>
        <taxon>Pseudomonadota</taxon>
        <taxon>Gammaproteobacteria</taxon>
        <taxon>Cellvibrionales</taxon>
        <taxon>Halieaceae</taxon>
        <taxon>Luminiphilus</taxon>
    </lineage>
</organism>
<feature type="domain" description="Anti sigma-E protein RseA N-terminal" evidence="2">
    <location>
        <begin position="10"/>
        <end position="79"/>
    </location>
</feature>
<reference evidence="4" key="1">
    <citation type="journal article" date="2013" name="BMC Microbiol.">
        <title>Taxonomy and evolution of bacteriochlorophyll a-containing members of the OM60/NOR5 clade of marine gammaproteobacteria: description of Luminiphilus syltensis gen. nov., sp. nov., reclassification of Haliea rubra as Pseudohaliea rubra gen. nov., comb. nov., and emendation of Chromatocurvus halotolerans.</title>
        <authorList>
            <person name="Spring S."/>
            <person name="Riedel T."/>
            <person name="Sproer C."/>
            <person name="Yan S."/>
            <person name="Harder J."/>
            <person name="Fuchs B.M."/>
        </authorList>
    </citation>
    <scope>NUCLEOTIDE SEQUENCE [LARGE SCALE GENOMIC DNA]</scope>
    <source>
        <strain evidence="4">NOR51-B</strain>
    </source>
</reference>
<dbReference type="HOGENOM" id="CLU_1413656_0_0_6"/>
<accession>B8KRG1</accession>
<sequence length="192" mass="20315">MKTMATDAVREALSAIGDGEGTDLDLARVLKAVDEDPSVREEWLRQQQTRARITRQPAVEIDVSAAVSAAIAAAPKQQRRYNPLVGVAVAASVTLAVVFGGQFALQTGSAPLAEVPGGVMSLQGMPVQASYGSNDRVLGRLERPSPASTPVNPYSQLAREQYQRLGAEHAAATAAIQPNPLIPHVRLADAER</sequence>
<dbReference type="InterPro" id="IPR005572">
    <property type="entry name" value="Anti-sigma_E_RseA_N"/>
</dbReference>
<dbReference type="AlphaFoldDB" id="B8KRG1"/>
<evidence type="ECO:0000313" key="3">
    <source>
        <dbReference type="EMBL" id="EED35337.1"/>
    </source>
</evidence>
<keyword evidence="4" id="KW-1185">Reference proteome</keyword>
<dbReference type="InterPro" id="IPR036147">
    <property type="entry name" value="Anti-sigma_E_RseA_N_sf"/>
</dbReference>
<keyword evidence="1" id="KW-0472">Membrane</keyword>
<proteinExistence type="predicted"/>
<evidence type="ECO:0000259" key="2">
    <source>
        <dbReference type="Pfam" id="PF03872"/>
    </source>
</evidence>